<dbReference type="HOGENOM" id="CLU_019602_16_1_6"/>
<evidence type="ECO:0000256" key="5">
    <source>
        <dbReference type="ARBA" id="ARBA00022692"/>
    </source>
</evidence>
<protein>
    <submittedName>
        <fullName evidence="11">Amino acid ABC transporter permease</fullName>
    </submittedName>
</protein>
<comment type="subcellular location">
    <subcellularLocation>
        <location evidence="1">Cell inner membrane</location>
        <topology evidence="1">Multi-pass membrane protein</topology>
    </subcellularLocation>
    <subcellularLocation>
        <location evidence="9">Cell membrane</location>
        <topology evidence="9">Multi-pass membrane protein</topology>
    </subcellularLocation>
</comment>
<gene>
    <name evidence="11" type="ORF">HK44_028615</name>
</gene>
<dbReference type="Pfam" id="PF00528">
    <property type="entry name" value="BPD_transp_1"/>
    <property type="match status" value="1"/>
</dbReference>
<dbReference type="GO" id="GO:0043190">
    <property type="term" value="C:ATP-binding cassette (ABC) transporter complex"/>
    <property type="evidence" value="ECO:0007669"/>
    <property type="project" value="InterPro"/>
</dbReference>
<feature type="transmembrane region" description="Helical" evidence="9">
    <location>
        <begin position="233"/>
        <end position="253"/>
    </location>
</feature>
<evidence type="ECO:0000313" key="11">
    <source>
        <dbReference type="EMBL" id="EXF94893.1"/>
    </source>
</evidence>
<feature type="transmembrane region" description="Helical" evidence="9">
    <location>
        <begin position="290"/>
        <end position="314"/>
    </location>
</feature>
<dbReference type="PATRIC" id="fig|1042209.11.peg.2300"/>
<feature type="transmembrane region" description="Helical" evidence="9">
    <location>
        <begin position="31"/>
        <end position="56"/>
    </location>
</feature>
<accession>A0A010SVK7</accession>
<reference evidence="11 12" key="1">
    <citation type="journal article" date="2011" name="J. Bacteriol.">
        <title>Draft genome sequence of the polycyclic aromatic hydrocarbon-degrading, genetically engineered bioluminescent bioreporter Pseudomonas fluorescens HK44.</title>
        <authorList>
            <person name="Chauhan A."/>
            <person name="Layton A.C."/>
            <person name="Williams D.E."/>
            <person name="Smartt A.E."/>
            <person name="Ripp S."/>
            <person name="Karpinets T.V."/>
            <person name="Brown S.D."/>
            <person name="Sayler G.S."/>
        </authorList>
    </citation>
    <scope>NUCLEOTIDE SEQUENCE [LARGE SCALE GENOMIC DNA]</scope>
    <source>
        <strain evidence="11 12">HK44</strain>
    </source>
</reference>
<feature type="transmembrane region" description="Helical" evidence="9">
    <location>
        <begin position="95"/>
        <end position="115"/>
    </location>
</feature>
<keyword evidence="4" id="KW-1003">Cell membrane</keyword>
<dbReference type="PROSITE" id="PS50928">
    <property type="entry name" value="ABC_TM1"/>
    <property type="match status" value="1"/>
</dbReference>
<dbReference type="InterPro" id="IPR043429">
    <property type="entry name" value="ArtM/GltK/GlnP/TcyL/YhdX-like"/>
</dbReference>
<comment type="similarity">
    <text evidence="2">Belongs to the binding-protein-dependent transport system permease family. HisMQ subfamily.</text>
</comment>
<comment type="caution">
    <text evidence="11">The sequence shown here is derived from an EMBL/GenBank/DDBJ whole genome shotgun (WGS) entry which is preliminary data.</text>
</comment>
<evidence type="ECO:0000256" key="3">
    <source>
        <dbReference type="ARBA" id="ARBA00022448"/>
    </source>
</evidence>
<evidence type="ECO:0000256" key="4">
    <source>
        <dbReference type="ARBA" id="ARBA00022475"/>
    </source>
</evidence>
<dbReference type="AlphaFoldDB" id="A0A010SVK7"/>
<dbReference type="eggNOG" id="COG0765">
    <property type="taxonomic scope" value="Bacteria"/>
</dbReference>
<evidence type="ECO:0000256" key="7">
    <source>
        <dbReference type="ARBA" id="ARBA00022989"/>
    </source>
</evidence>
<dbReference type="PANTHER" id="PTHR30614:SF41">
    <property type="entry name" value="INNER MEMBRANE AMINO-ACID ABC TRANSPORTER PERMEASE PROTEIN YHDY"/>
    <property type="match status" value="1"/>
</dbReference>
<dbReference type="InterPro" id="IPR000515">
    <property type="entry name" value="MetI-like"/>
</dbReference>
<feature type="domain" description="ABC transmembrane type-1" evidence="10">
    <location>
        <begin position="158"/>
        <end position="347"/>
    </location>
</feature>
<dbReference type="PANTHER" id="PTHR30614">
    <property type="entry name" value="MEMBRANE COMPONENT OF AMINO ACID ABC TRANSPORTER"/>
    <property type="match status" value="1"/>
</dbReference>
<evidence type="ECO:0000256" key="8">
    <source>
        <dbReference type="ARBA" id="ARBA00023136"/>
    </source>
</evidence>
<dbReference type="GO" id="GO:0022857">
    <property type="term" value="F:transmembrane transporter activity"/>
    <property type="evidence" value="ECO:0007669"/>
    <property type="project" value="InterPro"/>
</dbReference>
<evidence type="ECO:0000256" key="2">
    <source>
        <dbReference type="ARBA" id="ARBA00010072"/>
    </source>
</evidence>
<dbReference type="EMBL" id="AFOY02000009">
    <property type="protein sequence ID" value="EXF94893.1"/>
    <property type="molecule type" value="Genomic_DNA"/>
</dbReference>
<evidence type="ECO:0000259" key="10">
    <source>
        <dbReference type="PROSITE" id="PS50928"/>
    </source>
</evidence>
<keyword evidence="7 9" id="KW-1133">Transmembrane helix</keyword>
<dbReference type="FunFam" id="1.10.3720.10:FF:000032">
    <property type="entry name" value="General amino acid ABC transporter permease"/>
    <property type="match status" value="1"/>
</dbReference>
<feature type="transmembrane region" description="Helical" evidence="9">
    <location>
        <begin position="326"/>
        <end position="349"/>
    </location>
</feature>
<evidence type="ECO:0000256" key="9">
    <source>
        <dbReference type="RuleBase" id="RU363032"/>
    </source>
</evidence>
<dbReference type="CDD" id="cd06261">
    <property type="entry name" value="TM_PBP2"/>
    <property type="match status" value="1"/>
</dbReference>
<name>A0A010SVK7_PSEFL</name>
<organism evidence="11 12">
    <name type="scientific">Pseudomonas fluorescens HK44</name>
    <dbReference type="NCBI Taxonomy" id="1042209"/>
    <lineage>
        <taxon>Bacteria</taxon>
        <taxon>Pseudomonadati</taxon>
        <taxon>Pseudomonadota</taxon>
        <taxon>Gammaproteobacteria</taxon>
        <taxon>Pseudomonadales</taxon>
        <taxon>Pseudomonadaceae</taxon>
        <taxon>Pseudomonas</taxon>
    </lineage>
</organism>
<dbReference type="RefSeq" id="WP_019691966.1">
    <property type="nucleotide sequence ID" value="NZ_AFOY02000009.1"/>
</dbReference>
<dbReference type="OrthoDB" id="9771188at2"/>
<dbReference type="SUPFAM" id="SSF161098">
    <property type="entry name" value="MetI-like"/>
    <property type="match status" value="1"/>
</dbReference>
<feature type="transmembrane region" description="Helical" evidence="9">
    <location>
        <begin position="203"/>
        <end position="221"/>
    </location>
</feature>
<keyword evidence="3 9" id="KW-0813">Transport</keyword>
<dbReference type="NCBIfam" id="TIGR01726">
    <property type="entry name" value="HEQRo_perm_3TM"/>
    <property type="match status" value="1"/>
</dbReference>
<feature type="transmembrane region" description="Helical" evidence="9">
    <location>
        <begin position="122"/>
        <end position="140"/>
    </location>
</feature>
<dbReference type="InterPro" id="IPR035906">
    <property type="entry name" value="MetI-like_sf"/>
</dbReference>
<evidence type="ECO:0000256" key="6">
    <source>
        <dbReference type="ARBA" id="ARBA00022970"/>
    </source>
</evidence>
<keyword evidence="6" id="KW-0029">Amino-acid transport</keyword>
<dbReference type="GO" id="GO:0006865">
    <property type="term" value="P:amino acid transport"/>
    <property type="evidence" value="ECO:0007669"/>
    <property type="project" value="UniProtKB-KW"/>
</dbReference>
<dbReference type="Gene3D" id="1.10.3720.10">
    <property type="entry name" value="MetI-like"/>
    <property type="match status" value="1"/>
</dbReference>
<proteinExistence type="inferred from homology"/>
<sequence length="365" mass="40899">MTTHIFKPDMPPPGTRIGIVAWMREHMFSSWINTLLTLFAFYLIYLVVPPILHWAILDANWVGTTRADCTKEGACWVFIQQRFGQFMYGYYPPELRWRVDLSVFLAVIGIAPLFISRFQRKAVYGLSFLVLYPIITYILLHGDMLGLTNVATSQWGGLMLTLVIATVGIVGALPLGIMLALGRRSNMPAIRVVCVTFIEFWRGVPLITVLFMSSVMLPLFLPEGMNFDKLLRALIGVILFQSAYVAEVVRGGLQAIPKGQYEAAAAMGLGYWRSMGLVILPQALKLVIPGIVNTFIALFKDTSLVIIIGLFDLLNSVKQAAADPKWLGMATEGYVFAALVFWIFCFGMSRYSMHLERKLDTGHKR</sequence>
<dbReference type="InterPro" id="IPR010065">
    <property type="entry name" value="AA_ABC_transptr_permease_3TM"/>
</dbReference>
<keyword evidence="5 9" id="KW-0812">Transmembrane</keyword>
<feature type="transmembrane region" description="Helical" evidence="9">
    <location>
        <begin position="160"/>
        <end position="182"/>
    </location>
</feature>
<evidence type="ECO:0000256" key="1">
    <source>
        <dbReference type="ARBA" id="ARBA00004429"/>
    </source>
</evidence>
<evidence type="ECO:0000313" key="12">
    <source>
        <dbReference type="Proteomes" id="UP000022611"/>
    </source>
</evidence>
<dbReference type="Proteomes" id="UP000022611">
    <property type="component" value="Unassembled WGS sequence"/>
</dbReference>
<keyword evidence="8 9" id="KW-0472">Membrane</keyword>